<evidence type="ECO:0000256" key="1">
    <source>
        <dbReference type="SAM" id="MobiDB-lite"/>
    </source>
</evidence>
<evidence type="ECO:0000313" key="3">
    <source>
        <dbReference type="EMBL" id="KAJ5512081.1"/>
    </source>
</evidence>
<reference evidence="3" key="1">
    <citation type="submission" date="2022-12" db="EMBL/GenBank/DDBJ databases">
        <authorList>
            <person name="Petersen C."/>
        </authorList>
    </citation>
    <scope>NUCLEOTIDE SEQUENCE</scope>
    <source>
        <strain evidence="3">IBT 29495</strain>
    </source>
</reference>
<dbReference type="OrthoDB" id="265761at2759"/>
<dbReference type="AlphaFoldDB" id="A0A9W9XXQ7"/>
<name>A0A9W9XXQ7_9EURO</name>
<keyword evidence="2" id="KW-0732">Signal</keyword>
<dbReference type="PANTHER" id="PTHR12475">
    <property type="match status" value="1"/>
</dbReference>
<accession>A0A9W9XXQ7</accession>
<proteinExistence type="predicted"/>
<dbReference type="PANTHER" id="PTHR12475:SF4">
    <property type="entry name" value="PROTEIN THEM6"/>
    <property type="match status" value="1"/>
</dbReference>
<feature type="signal peptide" evidence="2">
    <location>
        <begin position="1"/>
        <end position="22"/>
    </location>
</feature>
<comment type="caution">
    <text evidence="3">The sequence shown here is derived from an EMBL/GenBank/DDBJ whole genome shotgun (WGS) entry which is preliminary data.</text>
</comment>
<evidence type="ECO:0000256" key="2">
    <source>
        <dbReference type="SAM" id="SignalP"/>
    </source>
</evidence>
<keyword evidence="4" id="KW-1185">Reference proteome</keyword>
<dbReference type="EMBL" id="JAPWDS010000002">
    <property type="protein sequence ID" value="KAJ5512081.1"/>
    <property type="molecule type" value="Genomic_DNA"/>
</dbReference>
<dbReference type="InterPro" id="IPR051490">
    <property type="entry name" value="THEM6_lcsJ_thioesterase"/>
</dbReference>
<sequence length="212" mass="23872">MQAALIFYRIFATADLLLLIESSPLMKEIGIFQEYEVWSRVLTWDQKWLYIVTHFVQKGSVKQDDLVTHELMTGKIYVTGSGKSRDKSARPVVFAVSKYVFKKGRLTVAPERILRASGLLGEGYKTGDLPIQSQDPQPKSTEATMSKNTDDVGDLEIGQVIEKERLRGIKYAKALAELDILHEELLMENETSDCVHIIGNFSNIAGYGISYH</sequence>
<reference evidence="3" key="2">
    <citation type="journal article" date="2023" name="IMA Fungus">
        <title>Comparative genomic study of the Penicillium genus elucidates a diverse pangenome and 15 lateral gene transfer events.</title>
        <authorList>
            <person name="Petersen C."/>
            <person name="Sorensen T."/>
            <person name="Nielsen M.R."/>
            <person name="Sondergaard T.E."/>
            <person name="Sorensen J.L."/>
            <person name="Fitzpatrick D.A."/>
            <person name="Frisvad J.C."/>
            <person name="Nielsen K.L."/>
        </authorList>
    </citation>
    <scope>NUCLEOTIDE SEQUENCE</scope>
    <source>
        <strain evidence="3">IBT 29495</strain>
    </source>
</reference>
<evidence type="ECO:0000313" key="4">
    <source>
        <dbReference type="Proteomes" id="UP001149954"/>
    </source>
</evidence>
<feature type="region of interest" description="Disordered" evidence="1">
    <location>
        <begin position="128"/>
        <end position="149"/>
    </location>
</feature>
<organism evidence="3 4">
    <name type="scientific">Penicillium fimorum</name>
    <dbReference type="NCBI Taxonomy" id="1882269"/>
    <lineage>
        <taxon>Eukaryota</taxon>
        <taxon>Fungi</taxon>
        <taxon>Dikarya</taxon>
        <taxon>Ascomycota</taxon>
        <taxon>Pezizomycotina</taxon>
        <taxon>Eurotiomycetes</taxon>
        <taxon>Eurotiomycetidae</taxon>
        <taxon>Eurotiales</taxon>
        <taxon>Aspergillaceae</taxon>
        <taxon>Penicillium</taxon>
    </lineage>
</organism>
<feature type="chain" id="PRO_5040985307" evidence="2">
    <location>
        <begin position="23"/>
        <end position="212"/>
    </location>
</feature>
<feature type="compositionally biased region" description="Polar residues" evidence="1">
    <location>
        <begin position="131"/>
        <end position="147"/>
    </location>
</feature>
<dbReference type="Proteomes" id="UP001149954">
    <property type="component" value="Unassembled WGS sequence"/>
</dbReference>
<gene>
    <name evidence="3" type="ORF">N7463_001633</name>
</gene>
<protein>
    <submittedName>
        <fullName evidence="3">Uncharacterized protein</fullName>
    </submittedName>
</protein>